<dbReference type="InterPro" id="IPR003610">
    <property type="entry name" value="CBM5/12"/>
</dbReference>
<feature type="chain" id="PRO_5029461241" description="Chitin-binding type-3 domain-containing protein" evidence="3">
    <location>
        <begin position="41"/>
        <end position="891"/>
    </location>
</feature>
<dbReference type="GO" id="GO:0004553">
    <property type="term" value="F:hydrolase activity, hydrolyzing O-glycosyl compounds"/>
    <property type="evidence" value="ECO:0007669"/>
    <property type="project" value="InterPro"/>
</dbReference>
<feature type="signal peptide" evidence="3">
    <location>
        <begin position="1"/>
        <end position="40"/>
    </location>
</feature>
<dbReference type="SUPFAM" id="SSF51055">
    <property type="entry name" value="Carbohydrate binding domain"/>
    <property type="match status" value="2"/>
</dbReference>
<dbReference type="GO" id="GO:0030246">
    <property type="term" value="F:carbohydrate binding"/>
    <property type="evidence" value="ECO:0007669"/>
    <property type="project" value="InterPro"/>
</dbReference>
<gene>
    <name evidence="5" type="ORF">GNZ21_06330</name>
</gene>
<accession>A0A7K1UHU1</accession>
<comment type="caution">
    <text evidence="5">The sequence shown here is derived from an EMBL/GenBank/DDBJ whole genome shotgun (WGS) entry which is preliminary data.</text>
</comment>
<dbReference type="EMBL" id="WRPM01000044">
    <property type="protein sequence ID" value="MVT25976.1"/>
    <property type="molecule type" value="Genomic_DNA"/>
</dbReference>
<evidence type="ECO:0000256" key="3">
    <source>
        <dbReference type="SAM" id="SignalP"/>
    </source>
</evidence>
<evidence type="ECO:0000259" key="4">
    <source>
        <dbReference type="SMART" id="SM00495"/>
    </source>
</evidence>
<dbReference type="AlphaFoldDB" id="A0A7K1UHU1"/>
<evidence type="ECO:0000256" key="2">
    <source>
        <dbReference type="SAM" id="MobiDB-lite"/>
    </source>
</evidence>
<dbReference type="InterPro" id="IPR036573">
    <property type="entry name" value="CBM_sf_5/12"/>
</dbReference>
<reference evidence="5 6" key="1">
    <citation type="submission" date="2019-12" db="EMBL/GenBank/DDBJ databases">
        <title>Nesterenkonia muleiensis sp. nov., a novel actinobacterium isolated from sap of Populus euphratica.</title>
        <authorList>
            <person name="Wang R."/>
        </authorList>
    </citation>
    <scope>NUCLEOTIDE SEQUENCE [LARGE SCALE GENOMIC DNA]</scope>
    <source>
        <strain evidence="5 6">F10</strain>
    </source>
</reference>
<dbReference type="GO" id="GO:0005975">
    <property type="term" value="P:carbohydrate metabolic process"/>
    <property type="evidence" value="ECO:0007669"/>
    <property type="project" value="InterPro"/>
</dbReference>
<organism evidence="5 6">
    <name type="scientific">Nesterenkonia alkaliphila</name>
    <dbReference type="NCBI Taxonomy" id="1463631"/>
    <lineage>
        <taxon>Bacteria</taxon>
        <taxon>Bacillati</taxon>
        <taxon>Actinomycetota</taxon>
        <taxon>Actinomycetes</taxon>
        <taxon>Micrococcales</taxon>
        <taxon>Micrococcaceae</taxon>
        <taxon>Nesterenkonia</taxon>
    </lineage>
</organism>
<dbReference type="OrthoDB" id="99456at2"/>
<protein>
    <recommendedName>
        <fullName evidence="4">Chitin-binding type-3 domain-containing protein</fullName>
    </recommendedName>
</protein>
<evidence type="ECO:0000256" key="1">
    <source>
        <dbReference type="ARBA" id="ARBA00022801"/>
    </source>
</evidence>
<dbReference type="CDD" id="cd12215">
    <property type="entry name" value="ChiC_BD"/>
    <property type="match status" value="2"/>
</dbReference>
<keyword evidence="3" id="KW-0732">Signal</keyword>
<keyword evidence="6" id="KW-1185">Reference proteome</keyword>
<dbReference type="Gene3D" id="2.10.10.20">
    <property type="entry name" value="Carbohydrate-binding module superfamily 5/12"/>
    <property type="match status" value="2"/>
</dbReference>
<dbReference type="SMART" id="SM00495">
    <property type="entry name" value="ChtBD3"/>
    <property type="match status" value="2"/>
</dbReference>
<keyword evidence="1" id="KW-0378">Hydrolase</keyword>
<dbReference type="Pfam" id="PF02839">
    <property type="entry name" value="CBM_5_12"/>
    <property type="match status" value="1"/>
</dbReference>
<feature type="domain" description="Chitin-binding type-3" evidence="4">
    <location>
        <begin position="845"/>
        <end position="888"/>
    </location>
</feature>
<proteinExistence type="predicted"/>
<evidence type="ECO:0000313" key="5">
    <source>
        <dbReference type="EMBL" id="MVT25976.1"/>
    </source>
</evidence>
<dbReference type="GO" id="GO:0005576">
    <property type="term" value="C:extracellular region"/>
    <property type="evidence" value="ECO:0007669"/>
    <property type="project" value="InterPro"/>
</dbReference>
<sequence length="891" mass="96840">MITQLPDSEDIHMPAPLRGFTALALASFLAFTGFAPAAHADVEPTVEPTLSTAEDQAEDLAEESERPEEQGVETSLTMDVSPTELAPGDQYQVEGEFTAEGVDITGTEVGFVVGEELDENGNVVGETLFNYPFEINSGWYRFWSHAPEAWASHDTTYIQAVYEETQAEGVTVPATYSPAVGITVVEQDPEPQTFHVTTWARTATGDRVLRGLDHRVTAQIRPRDDFDFSLADVEVLDGTLEFISGNAINSGDVLSTLDIADAVADGSAEIVNGILYVDHWVSTAQMPLTSTNRPVWVRLVEGSSTQLAQAPNVAPSNGTLRVSDPAIIASNAGAAEGDDATITVSLDIPEDYPHRPVGGQIGVYASTSSAAEQISVSDVDDETFTAEVTIPAERLSPGTNGVFQLRHINSERFAETTRNVSVHVFTEVQASTPTPEIQLGEGETHATDVEIEAVMEFEPGSWPAGSWSPRGDFYLYSSEGGEPLEDLGITGYTETDHSATMAIDELPVGEHEFMVLYHDNHTGTVNQNGTGYQGWSNPVTVTVTESEQDPVEVSLQMPFYTAEHAELRGLDNEVEVTINLPEDAVLPEDLDGTIEVYTVTPGTPAIGSAEITSLDEPITVTISTESFRTDRVSENIRARLVDSTTLTAEPSGLRLLYVFDPAVTVTPEEQNIYDDADFATVTAELAIPDRYDYQERYPEGIPADYPHDLSGTIEVRELRSASGGELFASASLDTETRSAELEIPVADLELGENTLWARLVDAPSFGENYITRENPFTITVEEAPEPEPEHPAWDSATVYTGGEIVEYQGRVFEALWWTRNQEPGASPYSAWSEIGAPTECESGTYPAWAASTEFRGGETVVHEGTIYTAKWYSRNQEPGDQWGPWEDGGNC</sequence>
<name>A0A7K1UHU1_9MICC</name>
<dbReference type="Proteomes" id="UP000460157">
    <property type="component" value="Unassembled WGS sequence"/>
</dbReference>
<feature type="domain" description="Chitin-binding type-3" evidence="4">
    <location>
        <begin position="790"/>
        <end position="834"/>
    </location>
</feature>
<feature type="region of interest" description="Disordered" evidence="2">
    <location>
        <begin position="46"/>
        <end position="85"/>
    </location>
</feature>
<evidence type="ECO:0000313" key="6">
    <source>
        <dbReference type="Proteomes" id="UP000460157"/>
    </source>
</evidence>